<name>A0AA37TG34_9HYPH</name>
<evidence type="ECO:0000313" key="3">
    <source>
        <dbReference type="Proteomes" id="UP001157440"/>
    </source>
</evidence>
<keyword evidence="1" id="KW-0812">Transmembrane</keyword>
<gene>
    <name evidence="2" type="ORF">GCM10007890_00990</name>
</gene>
<comment type="caution">
    <text evidence="2">The sequence shown here is derived from an EMBL/GenBank/DDBJ whole genome shotgun (WGS) entry which is preliminary data.</text>
</comment>
<keyword evidence="3" id="KW-1185">Reference proteome</keyword>
<feature type="transmembrane region" description="Helical" evidence="1">
    <location>
        <begin position="53"/>
        <end position="72"/>
    </location>
</feature>
<dbReference type="AlphaFoldDB" id="A0AA37TG34"/>
<reference evidence="3" key="1">
    <citation type="journal article" date="2019" name="Int. J. Syst. Evol. Microbiol.">
        <title>The Global Catalogue of Microorganisms (GCM) 10K type strain sequencing project: providing services to taxonomists for standard genome sequencing and annotation.</title>
        <authorList>
            <consortium name="The Broad Institute Genomics Platform"/>
            <consortium name="The Broad Institute Genome Sequencing Center for Infectious Disease"/>
            <person name="Wu L."/>
            <person name="Ma J."/>
        </authorList>
    </citation>
    <scope>NUCLEOTIDE SEQUENCE [LARGE SCALE GENOMIC DNA]</scope>
    <source>
        <strain evidence="3">NBRC 103632</strain>
    </source>
</reference>
<accession>A0AA37TG34</accession>
<dbReference type="Proteomes" id="UP001157440">
    <property type="component" value="Unassembled WGS sequence"/>
</dbReference>
<protein>
    <submittedName>
        <fullName evidence="2">Uncharacterized protein</fullName>
    </submittedName>
</protein>
<evidence type="ECO:0000256" key="1">
    <source>
        <dbReference type="SAM" id="Phobius"/>
    </source>
</evidence>
<keyword evidence="1" id="KW-0472">Membrane</keyword>
<feature type="transmembrane region" description="Helical" evidence="1">
    <location>
        <begin position="20"/>
        <end position="41"/>
    </location>
</feature>
<dbReference type="EMBL" id="BSPL01000003">
    <property type="protein sequence ID" value="GLS68088.1"/>
    <property type="molecule type" value="Genomic_DNA"/>
</dbReference>
<keyword evidence="1" id="KW-1133">Transmembrane helix</keyword>
<organism evidence="2 3">
    <name type="scientific">Methylobacterium tardum</name>
    <dbReference type="NCBI Taxonomy" id="374432"/>
    <lineage>
        <taxon>Bacteria</taxon>
        <taxon>Pseudomonadati</taxon>
        <taxon>Pseudomonadota</taxon>
        <taxon>Alphaproteobacteria</taxon>
        <taxon>Hyphomicrobiales</taxon>
        <taxon>Methylobacteriaceae</taxon>
        <taxon>Methylobacterium</taxon>
    </lineage>
</organism>
<dbReference type="RefSeq" id="WP_238200356.1">
    <property type="nucleotide sequence ID" value="NZ_BPQZ01000089.1"/>
</dbReference>
<evidence type="ECO:0000313" key="2">
    <source>
        <dbReference type="EMBL" id="GLS68088.1"/>
    </source>
</evidence>
<proteinExistence type="predicted"/>
<sequence>MKGLLLNALLGLGLGRFGSVWWLLMFLPIVAVELAYGVSVYHLNMHACIRRGAALLVCGELAFLLGALMRPLRGET</sequence>